<keyword evidence="3" id="KW-0378">Hydrolase</keyword>
<reference evidence="4" key="1">
    <citation type="submission" date="2020-01" db="EMBL/GenBank/DDBJ databases">
        <title>Sphingomonas sp. strain CSW-10.</title>
        <authorList>
            <person name="Chen W.-M."/>
        </authorList>
    </citation>
    <scope>NUCLEOTIDE SEQUENCE [LARGE SCALE GENOMIC DNA]</scope>
    <source>
        <strain evidence="4">FSY-8</strain>
    </source>
</reference>
<proteinExistence type="predicted"/>
<dbReference type="InterPro" id="IPR050266">
    <property type="entry name" value="AB_hydrolase_sf"/>
</dbReference>
<feature type="compositionally biased region" description="Low complexity" evidence="1">
    <location>
        <begin position="1"/>
        <end position="15"/>
    </location>
</feature>
<evidence type="ECO:0000313" key="4">
    <source>
        <dbReference type="Proteomes" id="UP000753724"/>
    </source>
</evidence>
<keyword evidence="4" id="KW-1185">Reference proteome</keyword>
<organism evidence="3 4">
    <name type="scientific">Novosphingobium ovatum</name>
    <dbReference type="NCBI Taxonomy" id="1908523"/>
    <lineage>
        <taxon>Bacteria</taxon>
        <taxon>Pseudomonadati</taxon>
        <taxon>Pseudomonadota</taxon>
        <taxon>Alphaproteobacteria</taxon>
        <taxon>Sphingomonadales</taxon>
        <taxon>Sphingomonadaceae</taxon>
        <taxon>Novosphingobium</taxon>
    </lineage>
</organism>
<accession>A0ABW9XBU9</accession>
<dbReference type="Gene3D" id="3.40.50.1820">
    <property type="entry name" value="alpha/beta hydrolase"/>
    <property type="match status" value="1"/>
</dbReference>
<dbReference type="Proteomes" id="UP000753724">
    <property type="component" value="Unassembled WGS sequence"/>
</dbReference>
<dbReference type="EMBL" id="JAAAPO010000002">
    <property type="protein sequence ID" value="NBC35998.1"/>
    <property type="molecule type" value="Genomic_DNA"/>
</dbReference>
<evidence type="ECO:0000256" key="1">
    <source>
        <dbReference type="SAM" id="MobiDB-lite"/>
    </source>
</evidence>
<feature type="region of interest" description="Disordered" evidence="1">
    <location>
        <begin position="1"/>
        <end position="22"/>
    </location>
</feature>
<gene>
    <name evidence="3" type="ORF">GTZ99_05445</name>
</gene>
<dbReference type="PANTHER" id="PTHR43798:SF33">
    <property type="entry name" value="HYDROLASE, PUTATIVE (AFU_ORTHOLOGUE AFUA_2G14860)-RELATED"/>
    <property type="match status" value="1"/>
</dbReference>
<name>A0ABW9XBU9_9SPHN</name>
<protein>
    <submittedName>
        <fullName evidence="3">Alpha/beta fold hydrolase</fullName>
    </submittedName>
</protein>
<dbReference type="SUPFAM" id="SSF53474">
    <property type="entry name" value="alpha/beta-Hydrolases"/>
    <property type="match status" value="1"/>
</dbReference>
<dbReference type="RefSeq" id="WP_161717274.1">
    <property type="nucleotide sequence ID" value="NZ_JAAAPO010000002.1"/>
</dbReference>
<evidence type="ECO:0000313" key="3">
    <source>
        <dbReference type="EMBL" id="NBC35998.1"/>
    </source>
</evidence>
<dbReference type="InterPro" id="IPR000073">
    <property type="entry name" value="AB_hydrolase_1"/>
</dbReference>
<evidence type="ECO:0000259" key="2">
    <source>
        <dbReference type="Pfam" id="PF00561"/>
    </source>
</evidence>
<dbReference type="GO" id="GO:0016787">
    <property type="term" value="F:hydrolase activity"/>
    <property type="evidence" value="ECO:0007669"/>
    <property type="project" value="UniProtKB-KW"/>
</dbReference>
<sequence>MTQINPDAKPAAPTTAPSPPEPFVERAFVRLSEGQMHLRILPAASPDTTDLPLVICHASPASSWFSQGLMRAIRAAGHTGAIIAPDTLGNGDSCAPAGDHPDIAYFADSVARMLDGLGFDRVHIYGTHTGARIACEFAALFPARTGKVILDGITEYPDDLRQQVIANYAPVVEPDQYGRHLIWAFNFCRDQALFFPHFMQVPDRRLAVPMPPPQVLHRITLDVLKAMDTYSKPYIAAFEYAAFDRMAHVAAPTLLLKPENELALLNASVARALEILADGQEATVPAGDAAKAAVITAFLTGAAA</sequence>
<comment type="caution">
    <text evidence="3">The sequence shown here is derived from an EMBL/GenBank/DDBJ whole genome shotgun (WGS) entry which is preliminary data.</text>
</comment>
<dbReference type="Pfam" id="PF00561">
    <property type="entry name" value="Abhydrolase_1"/>
    <property type="match status" value="1"/>
</dbReference>
<dbReference type="PANTHER" id="PTHR43798">
    <property type="entry name" value="MONOACYLGLYCEROL LIPASE"/>
    <property type="match status" value="1"/>
</dbReference>
<dbReference type="InterPro" id="IPR029058">
    <property type="entry name" value="AB_hydrolase_fold"/>
</dbReference>
<feature type="domain" description="AB hydrolase-1" evidence="2">
    <location>
        <begin position="52"/>
        <end position="162"/>
    </location>
</feature>